<dbReference type="SFLD" id="SFLDS00029">
    <property type="entry name" value="Radical_SAM"/>
    <property type="match status" value="1"/>
</dbReference>
<dbReference type="PROSITE" id="PS51918">
    <property type="entry name" value="RADICAL_SAM"/>
    <property type="match status" value="1"/>
</dbReference>
<gene>
    <name evidence="14" type="ORF">C8N34_11597</name>
</gene>
<evidence type="ECO:0000256" key="8">
    <source>
        <dbReference type="ARBA" id="ARBA00023004"/>
    </source>
</evidence>
<comment type="cofactor">
    <cofactor evidence="1 12">
        <name>pyridoxal 5'-phosphate</name>
        <dbReference type="ChEBI" id="CHEBI:597326"/>
    </cofactor>
</comment>
<dbReference type="Proteomes" id="UP000244224">
    <property type="component" value="Unassembled WGS sequence"/>
</dbReference>
<evidence type="ECO:0000256" key="10">
    <source>
        <dbReference type="ARBA" id="ARBA00023235"/>
    </source>
</evidence>
<keyword evidence="5" id="KW-0949">S-adenosyl-L-methionine</keyword>
<dbReference type="PANTHER" id="PTHR30538:SF1">
    <property type="entry name" value="L-LYSINE 2,3-AMINOMUTASE"/>
    <property type="match status" value="1"/>
</dbReference>
<dbReference type="InterPro" id="IPR022447">
    <property type="entry name" value="Lys_aminomutase-rel"/>
</dbReference>
<dbReference type="GO" id="GO:0046872">
    <property type="term" value="F:metal ion binding"/>
    <property type="evidence" value="ECO:0007669"/>
    <property type="project" value="UniProtKB-KW"/>
</dbReference>
<dbReference type="Pfam" id="PF04055">
    <property type="entry name" value="Radical_SAM"/>
    <property type="match status" value="1"/>
</dbReference>
<name>A0A2T6ASN5_9RHOB</name>
<evidence type="ECO:0000259" key="13">
    <source>
        <dbReference type="PROSITE" id="PS51918"/>
    </source>
</evidence>
<dbReference type="InterPro" id="IPR013785">
    <property type="entry name" value="Aldolase_TIM"/>
</dbReference>
<keyword evidence="15" id="KW-1185">Reference proteome</keyword>
<dbReference type="AlphaFoldDB" id="A0A2T6ASN5"/>
<dbReference type="SFLD" id="SFLDG01070">
    <property type="entry name" value="PLP-dependent"/>
    <property type="match status" value="1"/>
</dbReference>
<feature type="domain" description="Radical SAM core" evidence="13">
    <location>
        <begin position="103"/>
        <end position="313"/>
    </location>
</feature>
<evidence type="ECO:0000256" key="1">
    <source>
        <dbReference type="ARBA" id="ARBA00001933"/>
    </source>
</evidence>
<protein>
    <submittedName>
        <fullName evidence="14">L-lysine 2,3-aminomutase</fullName>
    </submittedName>
</protein>
<dbReference type="GO" id="GO:0051539">
    <property type="term" value="F:4 iron, 4 sulfur cluster binding"/>
    <property type="evidence" value="ECO:0007669"/>
    <property type="project" value="UniProtKB-KW"/>
</dbReference>
<evidence type="ECO:0000256" key="5">
    <source>
        <dbReference type="ARBA" id="ARBA00022691"/>
    </source>
</evidence>
<reference evidence="14 15" key="1">
    <citation type="submission" date="2018-04" db="EMBL/GenBank/DDBJ databases">
        <title>Genomic Encyclopedia of Archaeal and Bacterial Type Strains, Phase II (KMG-II): from individual species to whole genera.</title>
        <authorList>
            <person name="Goeker M."/>
        </authorList>
    </citation>
    <scope>NUCLEOTIDE SEQUENCE [LARGE SCALE GENOMIC DNA]</scope>
    <source>
        <strain evidence="14 15">DSM 21823</strain>
    </source>
</reference>
<dbReference type="PANTHER" id="PTHR30538">
    <property type="entry name" value="LYSINE 2,3-AMINOMUTASE-RELATED"/>
    <property type="match status" value="1"/>
</dbReference>
<keyword evidence="6 11" id="KW-0479">Metal-binding</keyword>
<feature type="binding site" evidence="11">
    <location>
        <position position="117"/>
    </location>
    <ligand>
        <name>[4Fe-4S] cluster</name>
        <dbReference type="ChEBI" id="CHEBI:49883"/>
        <note>4Fe-4S-S-AdoMet</note>
    </ligand>
</feature>
<comment type="caution">
    <text evidence="14">The sequence shown here is derived from an EMBL/GenBank/DDBJ whole genome shotgun (WGS) entry which is preliminary data.</text>
</comment>
<dbReference type="CDD" id="cd01335">
    <property type="entry name" value="Radical_SAM"/>
    <property type="match status" value="1"/>
</dbReference>
<comment type="similarity">
    <text evidence="3">Belongs to the radical SAM superfamily. KamA family.</text>
</comment>
<keyword evidence="8" id="KW-0408">Iron</keyword>
<feature type="modified residue" description="N6-(pyridoxal phosphate)lysine" evidence="12">
    <location>
        <position position="328"/>
    </location>
</feature>
<keyword evidence="7 12" id="KW-0663">Pyridoxal phosphate</keyword>
<dbReference type="Gene3D" id="3.20.20.70">
    <property type="entry name" value="Aldolase class I"/>
    <property type="match status" value="1"/>
</dbReference>
<dbReference type="EMBL" id="QBKP01000015">
    <property type="protein sequence ID" value="PTX46842.1"/>
    <property type="molecule type" value="Genomic_DNA"/>
</dbReference>
<dbReference type="SUPFAM" id="SSF102114">
    <property type="entry name" value="Radical SAM enzymes"/>
    <property type="match status" value="1"/>
</dbReference>
<evidence type="ECO:0000256" key="9">
    <source>
        <dbReference type="ARBA" id="ARBA00023014"/>
    </source>
</evidence>
<evidence type="ECO:0000256" key="12">
    <source>
        <dbReference type="PIRSR" id="PIRSR603739-50"/>
    </source>
</evidence>
<accession>A0A2T6ASN5</accession>
<dbReference type="InterPro" id="IPR003739">
    <property type="entry name" value="Lys_aminomutase/Glu_NH3_mut"/>
</dbReference>
<evidence type="ECO:0000256" key="3">
    <source>
        <dbReference type="ARBA" id="ARBA00008703"/>
    </source>
</evidence>
<feature type="binding site" evidence="11">
    <location>
        <position position="124"/>
    </location>
    <ligand>
        <name>[4Fe-4S] cluster</name>
        <dbReference type="ChEBI" id="CHEBI:49883"/>
        <note>4Fe-4S-S-AdoMet</note>
    </ligand>
</feature>
<keyword evidence="10" id="KW-0413">Isomerase</keyword>
<dbReference type="NCBIfam" id="TIGR00238">
    <property type="entry name" value="KamA family radical SAM protein"/>
    <property type="match status" value="1"/>
</dbReference>
<dbReference type="NCBIfam" id="TIGR03822">
    <property type="entry name" value="AblA_like_2"/>
    <property type="match status" value="1"/>
</dbReference>
<dbReference type="GO" id="GO:0016853">
    <property type="term" value="F:isomerase activity"/>
    <property type="evidence" value="ECO:0007669"/>
    <property type="project" value="UniProtKB-KW"/>
</dbReference>
<dbReference type="InterPro" id="IPR007197">
    <property type="entry name" value="rSAM"/>
</dbReference>
<comment type="cofactor">
    <cofactor evidence="2">
        <name>[4Fe-4S] cluster</name>
        <dbReference type="ChEBI" id="CHEBI:49883"/>
    </cofactor>
</comment>
<evidence type="ECO:0000256" key="4">
    <source>
        <dbReference type="ARBA" id="ARBA00022485"/>
    </source>
</evidence>
<dbReference type="PIRSF" id="PIRSF004911">
    <property type="entry name" value="DUF160"/>
    <property type="match status" value="1"/>
</dbReference>
<evidence type="ECO:0000256" key="7">
    <source>
        <dbReference type="ARBA" id="ARBA00022898"/>
    </source>
</evidence>
<evidence type="ECO:0000256" key="6">
    <source>
        <dbReference type="ARBA" id="ARBA00022723"/>
    </source>
</evidence>
<feature type="binding site" evidence="11">
    <location>
        <position position="121"/>
    </location>
    <ligand>
        <name>[4Fe-4S] cluster</name>
        <dbReference type="ChEBI" id="CHEBI:49883"/>
        <note>4Fe-4S-S-AdoMet</note>
    </ligand>
</feature>
<organism evidence="14 15">
    <name type="scientific">Gemmobacter caeni</name>
    <dbReference type="NCBI Taxonomy" id="589035"/>
    <lineage>
        <taxon>Bacteria</taxon>
        <taxon>Pseudomonadati</taxon>
        <taxon>Pseudomonadota</taxon>
        <taxon>Alphaproteobacteria</taxon>
        <taxon>Rhodobacterales</taxon>
        <taxon>Paracoccaceae</taxon>
        <taxon>Gemmobacter</taxon>
    </lineage>
</organism>
<evidence type="ECO:0000313" key="14">
    <source>
        <dbReference type="EMBL" id="PTX46842.1"/>
    </source>
</evidence>
<dbReference type="InterPro" id="IPR058240">
    <property type="entry name" value="rSAM_sf"/>
</dbReference>
<evidence type="ECO:0000313" key="15">
    <source>
        <dbReference type="Proteomes" id="UP000244224"/>
    </source>
</evidence>
<keyword evidence="9 11" id="KW-0411">Iron-sulfur</keyword>
<evidence type="ECO:0000256" key="11">
    <source>
        <dbReference type="PIRSR" id="PIRSR004911-1"/>
    </source>
</evidence>
<proteinExistence type="inferred from homology"/>
<evidence type="ECO:0000256" key="2">
    <source>
        <dbReference type="ARBA" id="ARBA00001966"/>
    </source>
</evidence>
<sequence>MAEVDKPLSRAHFAGLSEGAMAMKALTTVSDLAAAGLVEPSAALDAVAERFRIRLSPAMRAQAGSAGVARQFVPDVAELLIRPEERADPIGDRAFSPAPGLTHRYPDRVILAVTQTCEVYCRFCFRRETVGAAGALPEAGLNAALAYIAATPAIREVILTGGDPLSLSARRLGAVLDRLEAVPHVETLRIHSRVPVVAPERMDAAMLAVLDREKPVHLVIHTNHPDELGEPARAVLRRLNRAGVAMFSQSVLLRGVNDDTDTLEALFRALIRNRVKPYYLHHCDLAEGTSHFRTTIAEGRALMAELKRRLSGLALPSYVLDIPGGAGKIALTPGMAEEVAPGEWRVTDRLGEVHRYDDPARD</sequence>
<keyword evidence="4 11" id="KW-0004">4Fe-4S</keyword>